<accession>A0A1B6F7U5</accession>
<evidence type="ECO:0000256" key="1">
    <source>
        <dbReference type="ARBA" id="ARBA00022723"/>
    </source>
</evidence>
<dbReference type="GO" id="GO:0008270">
    <property type="term" value="F:zinc ion binding"/>
    <property type="evidence" value="ECO:0007669"/>
    <property type="project" value="UniProtKB-KW"/>
</dbReference>
<dbReference type="AlphaFoldDB" id="A0A1B6F7U5"/>
<dbReference type="PROSITE" id="PS01359">
    <property type="entry name" value="ZF_PHD_1"/>
    <property type="match status" value="1"/>
</dbReference>
<organism evidence="5">
    <name type="scientific">Cuerna arida</name>
    <dbReference type="NCBI Taxonomy" id="1464854"/>
    <lineage>
        <taxon>Eukaryota</taxon>
        <taxon>Metazoa</taxon>
        <taxon>Ecdysozoa</taxon>
        <taxon>Arthropoda</taxon>
        <taxon>Hexapoda</taxon>
        <taxon>Insecta</taxon>
        <taxon>Pterygota</taxon>
        <taxon>Neoptera</taxon>
        <taxon>Paraneoptera</taxon>
        <taxon>Hemiptera</taxon>
        <taxon>Auchenorrhyncha</taxon>
        <taxon>Membracoidea</taxon>
        <taxon>Cicadellidae</taxon>
        <taxon>Cicadellinae</taxon>
        <taxon>Proconiini</taxon>
        <taxon>Cuerna</taxon>
    </lineage>
</organism>
<dbReference type="Gene3D" id="3.30.40.10">
    <property type="entry name" value="Zinc/RING finger domain, C3HC4 (zinc finger)"/>
    <property type="match status" value="1"/>
</dbReference>
<dbReference type="InterPro" id="IPR019786">
    <property type="entry name" value="Zinc_finger_PHD-type_CS"/>
</dbReference>
<evidence type="ECO:0000256" key="2">
    <source>
        <dbReference type="ARBA" id="ARBA00022771"/>
    </source>
</evidence>
<keyword evidence="3" id="KW-0862">Zinc</keyword>
<evidence type="ECO:0000256" key="3">
    <source>
        <dbReference type="ARBA" id="ARBA00022833"/>
    </source>
</evidence>
<dbReference type="SUPFAM" id="SSF57903">
    <property type="entry name" value="FYVE/PHD zinc finger"/>
    <property type="match status" value="1"/>
</dbReference>
<name>A0A1B6F7U5_9HEMI</name>
<dbReference type="InterPro" id="IPR013083">
    <property type="entry name" value="Znf_RING/FYVE/PHD"/>
</dbReference>
<proteinExistence type="predicted"/>
<evidence type="ECO:0000313" key="5">
    <source>
        <dbReference type="EMBL" id="JAS46201.1"/>
    </source>
</evidence>
<evidence type="ECO:0008006" key="6">
    <source>
        <dbReference type="Google" id="ProtNLM"/>
    </source>
</evidence>
<dbReference type="InterPro" id="IPR011011">
    <property type="entry name" value="Znf_FYVE_PHD"/>
</dbReference>
<keyword evidence="2" id="KW-0863">Zinc-finger</keyword>
<keyword evidence="1" id="KW-0479">Metal-binding</keyword>
<protein>
    <recommendedName>
        <fullName evidence="6">PHD-type domain-containing protein</fullName>
    </recommendedName>
</protein>
<dbReference type="EMBL" id="GECZ01023568">
    <property type="protein sequence ID" value="JAS46201.1"/>
    <property type="molecule type" value="Transcribed_RNA"/>
</dbReference>
<feature type="non-terminal residue" evidence="5">
    <location>
        <position position="135"/>
    </location>
</feature>
<evidence type="ECO:0000256" key="4">
    <source>
        <dbReference type="SAM" id="MobiDB-lite"/>
    </source>
</evidence>
<feature type="region of interest" description="Disordered" evidence="4">
    <location>
        <begin position="61"/>
        <end position="92"/>
    </location>
</feature>
<feature type="non-terminal residue" evidence="5">
    <location>
        <position position="1"/>
    </location>
</feature>
<reference evidence="5" key="1">
    <citation type="submission" date="2015-11" db="EMBL/GenBank/DDBJ databases">
        <title>De novo transcriptome assembly of four potential Pierce s Disease insect vectors from Arizona vineyards.</title>
        <authorList>
            <person name="Tassone E.E."/>
        </authorList>
    </citation>
    <scope>NUCLEOTIDE SEQUENCE</scope>
</reference>
<gene>
    <name evidence="5" type="ORF">g.50727</name>
</gene>
<sequence length="135" mass="15030">TTGPKYPCGHCSIGVKFSGIHCTGPCNLWYHAGCINITDKHLKKMNKGEIDNWTCNNCKETSTSLTSPPIQDYKKISSPSPRSDPKITDQSHQYQGNISTVYSLADELEMVKENVQKYEDLDETDLETSLTLAAE</sequence>